<dbReference type="EMBL" id="BA000037">
    <property type="protein sequence ID" value="BAC95012.1"/>
    <property type="molecule type" value="Genomic_DNA"/>
</dbReference>
<dbReference type="InterPro" id="IPR009057">
    <property type="entry name" value="Homeodomain-like_sf"/>
</dbReference>
<evidence type="ECO:0000256" key="1">
    <source>
        <dbReference type="ARBA" id="ARBA00023015"/>
    </source>
</evidence>
<dbReference type="Pfam" id="PF01418">
    <property type="entry name" value="HTH_6"/>
    <property type="match status" value="1"/>
</dbReference>
<reference evidence="6 7" key="1">
    <citation type="journal article" date="2003" name="Genome Res.">
        <title>Comparative genome analysis of Vibrio vulnificus, a marine pathogen.</title>
        <authorList>
            <person name="Chen C.Y."/>
            <person name="Wu K.M."/>
            <person name="Chang Y.C."/>
            <person name="Chang C.H."/>
            <person name="Tsai H.C."/>
            <person name="Liao T.L."/>
            <person name="Liu Y.M."/>
            <person name="Chen H.J."/>
            <person name="Shen A.B."/>
            <person name="Li J.C."/>
            <person name="Su T.L."/>
            <person name="Shao C.P."/>
            <person name="Lee C.T."/>
            <person name="Hor L.I."/>
            <person name="Tsai S.F."/>
        </authorList>
    </citation>
    <scope>NUCLEOTIDE SEQUENCE [LARGE SCALE GENOMIC DNA]</scope>
    <source>
        <strain evidence="6 7">YJ016</strain>
    </source>
</reference>
<name>Q7MJB4_VIBVY</name>
<feature type="domain" description="SIS" evidence="5">
    <location>
        <begin position="147"/>
        <end position="291"/>
    </location>
</feature>
<evidence type="ECO:0000259" key="4">
    <source>
        <dbReference type="PROSITE" id="PS51071"/>
    </source>
</evidence>
<feature type="domain" description="HTH rpiR-type" evidence="4">
    <location>
        <begin position="21"/>
        <end position="97"/>
    </location>
</feature>
<dbReference type="Proteomes" id="UP000002675">
    <property type="component" value="Chromosome I"/>
</dbReference>
<dbReference type="PROSITE" id="PS51464">
    <property type="entry name" value="SIS"/>
    <property type="match status" value="1"/>
</dbReference>
<dbReference type="GO" id="GO:0003700">
    <property type="term" value="F:DNA-binding transcription factor activity"/>
    <property type="evidence" value="ECO:0007669"/>
    <property type="project" value="InterPro"/>
</dbReference>
<dbReference type="SUPFAM" id="SSF53697">
    <property type="entry name" value="SIS domain"/>
    <property type="match status" value="1"/>
</dbReference>
<dbReference type="InterPro" id="IPR036388">
    <property type="entry name" value="WH-like_DNA-bd_sf"/>
</dbReference>
<keyword evidence="3" id="KW-0804">Transcription</keyword>
<keyword evidence="1" id="KW-0805">Transcription regulation</keyword>
<evidence type="ECO:0000259" key="5">
    <source>
        <dbReference type="PROSITE" id="PS51464"/>
    </source>
</evidence>
<dbReference type="PANTHER" id="PTHR30514">
    <property type="entry name" value="GLUCOKINASE"/>
    <property type="match status" value="1"/>
</dbReference>
<dbReference type="GO" id="GO:0003677">
    <property type="term" value="F:DNA binding"/>
    <property type="evidence" value="ECO:0007669"/>
    <property type="project" value="UniProtKB-KW"/>
</dbReference>
<dbReference type="PROSITE" id="PS51071">
    <property type="entry name" value="HTH_RPIR"/>
    <property type="match status" value="1"/>
</dbReference>
<dbReference type="Gene3D" id="3.40.50.10490">
    <property type="entry name" value="Glucose-6-phosphate isomerase like protein, domain 1"/>
    <property type="match status" value="1"/>
</dbReference>
<organism evidence="6 7">
    <name type="scientific">Vibrio vulnificus (strain YJ016)</name>
    <dbReference type="NCBI Taxonomy" id="196600"/>
    <lineage>
        <taxon>Bacteria</taxon>
        <taxon>Pseudomonadati</taxon>
        <taxon>Pseudomonadota</taxon>
        <taxon>Gammaproteobacteria</taxon>
        <taxon>Vibrionales</taxon>
        <taxon>Vibrionaceae</taxon>
        <taxon>Vibrio</taxon>
    </lineage>
</organism>
<dbReference type="InterPro" id="IPR000281">
    <property type="entry name" value="HTH_RpiR"/>
</dbReference>
<dbReference type="PANTHER" id="PTHR30514:SF18">
    <property type="entry name" value="RPIR-FAMILY TRANSCRIPTIONAL REGULATOR"/>
    <property type="match status" value="1"/>
</dbReference>
<evidence type="ECO:0000313" key="7">
    <source>
        <dbReference type="Proteomes" id="UP000002675"/>
    </source>
</evidence>
<dbReference type="HOGENOM" id="CLU_055769_1_1_6"/>
<dbReference type="KEGG" id="vvy:VV2248"/>
<evidence type="ECO:0000256" key="3">
    <source>
        <dbReference type="ARBA" id="ARBA00023163"/>
    </source>
</evidence>
<accession>Q7MJB4</accession>
<dbReference type="GO" id="GO:0097367">
    <property type="term" value="F:carbohydrate derivative binding"/>
    <property type="evidence" value="ECO:0007669"/>
    <property type="project" value="InterPro"/>
</dbReference>
<dbReference type="InterPro" id="IPR046348">
    <property type="entry name" value="SIS_dom_sf"/>
</dbReference>
<dbReference type="InterPro" id="IPR035472">
    <property type="entry name" value="RpiR-like_SIS"/>
</dbReference>
<evidence type="ECO:0000313" key="6">
    <source>
        <dbReference type="EMBL" id="BAC95012.1"/>
    </source>
</evidence>
<dbReference type="CDD" id="cd05013">
    <property type="entry name" value="SIS_RpiR"/>
    <property type="match status" value="1"/>
</dbReference>
<sequence>MVTFLSIVDIRLKPMRDHLDLNTYRQLAEQLQSLTESEANLHAFIVGHFEELSYYGIIDLAQKAQVSKATIGRYLNKLGFTGYAAFKNALKQELITNNMVAPIEANKSKLFDQEIDTKTEAQRYIGNVAQLIDQFRQELNIEELDKLSQKIAEKNRTIYVVGPASSHSLALHFSTLLKYSRSNVVLLPLDKGELPKAMLGISEEDVLVAFSYYRFNPVVLDITKYFSSKCAFVAMVTNTHSNPYGIYSDVQFVLPSDVDSIFHSRTIGFLFVELLLFLVQKASRNNDNFEELEELFKFFGTFSSLEFK</sequence>
<dbReference type="GO" id="GO:1901135">
    <property type="term" value="P:carbohydrate derivative metabolic process"/>
    <property type="evidence" value="ECO:0007669"/>
    <property type="project" value="InterPro"/>
</dbReference>
<dbReference type="Gene3D" id="1.10.10.10">
    <property type="entry name" value="Winged helix-like DNA-binding domain superfamily/Winged helix DNA-binding domain"/>
    <property type="match status" value="1"/>
</dbReference>
<dbReference type="InterPro" id="IPR047640">
    <property type="entry name" value="RpiR-like"/>
</dbReference>
<dbReference type="AlphaFoldDB" id="Q7MJB4"/>
<keyword evidence="2" id="KW-0238">DNA-binding</keyword>
<proteinExistence type="predicted"/>
<protein>
    <submittedName>
        <fullName evidence="6">Transcriptional regulator</fullName>
    </submittedName>
</protein>
<gene>
    <name evidence="6" type="ordered locus">VV2248</name>
</gene>
<evidence type="ECO:0000256" key="2">
    <source>
        <dbReference type="ARBA" id="ARBA00023125"/>
    </source>
</evidence>
<dbReference type="InterPro" id="IPR001347">
    <property type="entry name" value="SIS_dom"/>
</dbReference>
<dbReference type="SUPFAM" id="SSF46689">
    <property type="entry name" value="Homeodomain-like"/>
    <property type="match status" value="1"/>
</dbReference>